<organism evidence="10 11">
    <name type="scientific">Friedmanniomyces endolithicus</name>
    <dbReference type="NCBI Taxonomy" id="329885"/>
    <lineage>
        <taxon>Eukaryota</taxon>
        <taxon>Fungi</taxon>
        <taxon>Dikarya</taxon>
        <taxon>Ascomycota</taxon>
        <taxon>Pezizomycotina</taxon>
        <taxon>Dothideomycetes</taxon>
        <taxon>Dothideomycetidae</taxon>
        <taxon>Mycosphaerellales</taxon>
        <taxon>Teratosphaeriaceae</taxon>
        <taxon>Friedmanniomyces</taxon>
    </lineage>
</organism>
<dbReference type="PANTHER" id="PTHR13007:SF19">
    <property type="entry name" value="PRE-MRNA-SPLICING FACTOR 18"/>
    <property type="match status" value="1"/>
</dbReference>
<sequence>MDFASLMKSQILAPQSNSTAKKYLKRSEVEAQRQADYLREQDELEKARIERLEKKRKRDGDEEGRTVAREAKKKRLAEESRRAAEEEAQTEENARRKRIGLPELEMKADGDEGTLLKDGEEDVADDLLREKLKELAEPRVLFGESHIQRLRRYNKITAKALAPTVSKGPIPTILQLVNEKDMKVPDALPEAAEAKTFVRRQIVSYFDMVLSEWQLALSRRPTDVKESFSGKQAYHSFLQARDNLTPLVRKLETNTLLEVLLTAINDIVHLMQTKCYVKANDAYLRLSIGKAAWPIGVTMVGIHERSARERLHETEKAGGQAHILADETTRKMLQGIKRCLSFAQTRWPPEDLGHPGAYQNAELVAALHSLRDMVGKIEETPSSAEFDPPHGIPKAEQPEPPTEEEIERLLLKAEGSLTFKLSPELTLPILRDKFDSVFRRSEAADAVRLVYVYGLLWNLCTEFGDLEPDVAFAARCKGLARLFTIRLEQAVTELKLIIPASAEAAYALAMAAGIAVNRGKAHLALSLSSHAASMILSLGYHRLSTMQGDTDYARQVKISLFWMVYWFDTSFSVRLGHAPVIRDYDITVPRLTLCSPIMPSAFLVAFNYSTTLSGLQCQVVEQLYSPLALRQSAEERRRRASGLMVALGEALDERQRAASTVPEEPVFGGIQVLFEESDAVMHHSTAALIQHATMSAASPDSPALGSARRALRLNVDAWKNHKHLPDFVWSGHCHWTLLKAPITPFTVTFCHIIAHPFMADADLGLLADYVATLKDLRRFSDGMIKMYRLCDVFCKVATLYVQAKINEAKQGGEMQYHDTPAWIGQPAVNDIDGYLSTIGFAPPPGGIDGGPDMFGGTEDFDASFLLDWYEGNNSLMGFLEQDLTFPGDLGYGDVA</sequence>
<gene>
    <name evidence="10" type="ORF">B0A54_11668</name>
</gene>
<feature type="region of interest" description="Disordered" evidence="8">
    <location>
        <begin position="51"/>
        <end position="104"/>
    </location>
</feature>
<evidence type="ECO:0000259" key="9">
    <source>
        <dbReference type="SMART" id="SM00906"/>
    </source>
</evidence>
<evidence type="ECO:0000313" key="10">
    <source>
        <dbReference type="EMBL" id="TKA36797.1"/>
    </source>
</evidence>
<dbReference type="SMART" id="SM00906">
    <property type="entry name" value="Fungal_trans"/>
    <property type="match status" value="1"/>
</dbReference>
<dbReference type="InterPro" id="IPR004098">
    <property type="entry name" value="Prp18"/>
</dbReference>
<dbReference type="InterPro" id="IPR039979">
    <property type="entry name" value="PRPF18"/>
</dbReference>
<comment type="subcellular location">
    <subcellularLocation>
        <location evidence="1">Nucleus</location>
    </subcellularLocation>
</comment>
<dbReference type="GO" id="GO:0005682">
    <property type="term" value="C:U5 snRNP"/>
    <property type="evidence" value="ECO:0007669"/>
    <property type="project" value="TreeGrafter"/>
</dbReference>
<dbReference type="PANTHER" id="PTHR13007">
    <property type="entry name" value="PRE-MRNA SPLICING FACTOR-RELATED"/>
    <property type="match status" value="1"/>
</dbReference>
<dbReference type="Gene3D" id="1.20.940.10">
    <property type="entry name" value="Functional domain of the splicing factor Prp18"/>
    <property type="match status" value="1"/>
</dbReference>
<dbReference type="GO" id="GO:0071021">
    <property type="term" value="C:U2-type post-spliceosomal complex"/>
    <property type="evidence" value="ECO:0007669"/>
    <property type="project" value="TreeGrafter"/>
</dbReference>
<name>A0A4U0UMD4_9PEZI</name>
<dbReference type="Proteomes" id="UP000310066">
    <property type="component" value="Unassembled WGS sequence"/>
</dbReference>
<evidence type="ECO:0000256" key="6">
    <source>
        <dbReference type="ARBA" id="ARBA00023187"/>
    </source>
</evidence>
<dbReference type="CDD" id="cd12148">
    <property type="entry name" value="fungal_TF_MHR"/>
    <property type="match status" value="1"/>
</dbReference>
<keyword evidence="5" id="KW-0747">Spliceosome</keyword>
<evidence type="ECO:0000256" key="7">
    <source>
        <dbReference type="ARBA" id="ARBA00023242"/>
    </source>
</evidence>
<feature type="domain" description="Xylanolytic transcriptional activator regulatory" evidence="9">
    <location>
        <begin position="524"/>
        <end position="596"/>
    </location>
</feature>
<dbReference type="FunFam" id="1.20.940.10:FF:000008">
    <property type="entry name" value="Related to potassium channel regulatory factor"/>
    <property type="match status" value="1"/>
</dbReference>
<dbReference type="InterPro" id="IPR036285">
    <property type="entry name" value="PRP4-like_sf"/>
</dbReference>
<proteinExistence type="inferred from homology"/>
<feature type="region of interest" description="Disordered" evidence="8">
    <location>
        <begin position="380"/>
        <end position="402"/>
    </location>
</feature>
<feature type="region of interest" description="Disordered" evidence="8">
    <location>
        <begin position="1"/>
        <end position="29"/>
    </location>
</feature>
<evidence type="ECO:0000256" key="8">
    <source>
        <dbReference type="SAM" id="MobiDB-lite"/>
    </source>
</evidence>
<feature type="compositionally biased region" description="Basic and acidic residues" evidence="8">
    <location>
        <begin position="51"/>
        <end position="85"/>
    </location>
</feature>
<dbReference type="OrthoDB" id="103819at2759"/>
<dbReference type="InterPro" id="IPR014906">
    <property type="entry name" value="PRP4-like"/>
</dbReference>
<protein>
    <recommendedName>
        <fullName evidence="3">Pre-mRNA-splicing factor 18</fullName>
    </recommendedName>
</protein>
<dbReference type="GO" id="GO:0008270">
    <property type="term" value="F:zinc ion binding"/>
    <property type="evidence" value="ECO:0007669"/>
    <property type="project" value="InterPro"/>
</dbReference>
<dbReference type="EMBL" id="NAJP01000057">
    <property type="protein sequence ID" value="TKA36797.1"/>
    <property type="molecule type" value="Genomic_DNA"/>
</dbReference>
<dbReference type="Pfam" id="PF04082">
    <property type="entry name" value="Fungal_trans"/>
    <property type="match status" value="1"/>
</dbReference>
<dbReference type="Pfam" id="PF02840">
    <property type="entry name" value="Prp18"/>
    <property type="match status" value="1"/>
</dbReference>
<keyword evidence="6" id="KW-0508">mRNA splicing</keyword>
<dbReference type="GO" id="GO:0003677">
    <property type="term" value="F:DNA binding"/>
    <property type="evidence" value="ECO:0007669"/>
    <property type="project" value="InterPro"/>
</dbReference>
<dbReference type="GO" id="GO:0006351">
    <property type="term" value="P:DNA-templated transcription"/>
    <property type="evidence" value="ECO:0007669"/>
    <property type="project" value="InterPro"/>
</dbReference>
<dbReference type="Pfam" id="PF08799">
    <property type="entry name" value="PRP4"/>
    <property type="match status" value="1"/>
</dbReference>
<dbReference type="GO" id="GO:0046540">
    <property type="term" value="C:U4/U6 x U5 tri-snRNP complex"/>
    <property type="evidence" value="ECO:0007669"/>
    <property type="project" value="TreeGrafter"/>
</dbReference>
<evidence type="ECO:0000256" key="3">
    <source>
        <dbReference type="ARBA" id="ARBA00018242"/>
    </source>
</evidence>
<evidence type="ECO:0000256" key="4">
    <source>
        <dbReference type="ARBA" id="ARBA00022664"/>
    </source>
</evidence>
<evidence type="ECO:0000256" key="1">
    <source>
        <dbReference type="ARBA" id="ARBA00004123"/>
    </source>
</evidence>
<evidence type="ECO:0000256" key="5">
    <source>
        <dbReference type="ARBA" id="ARBA00022728"/>
    </source>
</evidence>
<dbReference type="GO" id="GO:0000350">
    <property type="term" value="P:generation of catalytic spliceosome for second transesterification step"/>
    <property type="evidence" value="ECO:0007669"/>
    <property type="project" value="TreeGrafter"/>
</dbReference>
<dbReference type="SUPFAM" id="SSF47938">
    <property type="entry name" value="Functional domain of the splicing factor Prp18"/>
    <property type="match status" value="1"/>
</dbReference>
<reference evidence="10 11" key="1">
    <citation type="submission" date="2017-03" db="EMBL/GenBank/DDBJ databases">
        <title>Genomes of endolithic fungi from Antarctica.</title>
        <authorList>
            <person name="Coleine C."/>
            <person name="Masonjones S."/>
            <person name="Stajich J.E."/>
        </authorList>
    </citation>
    <scope>NUCLEOTIDE SEQUENCE [LARGE SCALE GENOMIC DNA]</scope>
    <source>
        <strain evidence="10 11">CCFEE 5311</strain>
    </source>
</reference>
<dbReference type="InterPro" id="IPR007219">
    <property type="entry name" value="XnlR_reg_dom"/>
</dbReference>
<comment type="caution">
    <text evidence="10">The sequence shown here is derived from an EMBL/GenBank/DDBJ whole genome shotgun (WGS) entry which is preliminary data.</text>
</comment>
<dbReference type="AlphaFoldDB" id="A0A4U0UMD4"/>
<comment type="similarity">
    <text evidence="2">Belongs to the PRP18 family.</text>
</comment>
<keyword evidence="7" id="KW-0539">Nucleus</keyword>
<dbReference type="STRING" id="329885.A0A4U0UMD4"/>
<evidence type="ECO:0000256" key="2">
    <source>
        <dbReference type="ARBA" id="ARBA00008137"/>
    </source>
</evidence>
<keyword evidence="4" id="KW-0507">mRNA processing</keyword>
<accession>A0A4U0UMD4</accession>
<evidence type="ECO:0000313" key="11">
    <source>
        <dbReference type="Proteomes" id="UP000310066"/>
    </source>
</evidence>
<dbReference type="SUPFAM" id="SSF158230">
    <property type="entry name" value="PRP4-like"/>
    <property type="match status" value="1"/>
</dbReference>